<accession>A0ABV2DQK2</accession>
<evidence type="ECO:0000259" key="1">
    <source>
        <dbReference type="Pfam" id="PF21798"/>
    </source>
</evidence>
<keyword evidence="3" id="KW-1185">Reference proteome</keyword>
<evidence type="ECO:0000313" key="3">
    <source>
        <dbReference type="Proteomes" id="UP001548832"/>
    </source>
</evidence>
<dbReference type="InterPro" id="IPR049243">
    <property type="entry name" value="DUF6878"/>
</dbReference>
<dbReference type="EMBL" id="JBEWSZ010000008">
    <property type="protein sequence ID" value="MET2832278.1"/>
    <property type="molecule type" value="Genomic_DNA"/>
</dbReference>
<organism evidence="2 3">
    <name type="scientific">Mesorhizobium shangrilense</name>
    <dbReference type="NCBI Taxonomy" id="460060"/>
    <lineage>
        <taxon>Bacteria</taxon>
        <taxon>Pseudomonadati</taxon>
        <taxon>Pseudomonadota</taxon>
        <taxon>Alphaproteobacteria</taxon>
        <taxon>Hyphomicrobiales</taxon>
        <taxon>Phyllobacteriaceae</taxon>
        <taxon>Mesorhizobium</taxon>
    </lineage>
</organism>
<feature type="domain" description="DUF6878" evidence="1">
    <location>
        <begin position="25"/>
        <end position="133"/>
    </location>
</feature>
<protein>
    <submittedName>
        <fullName evidence="2">DUF6878 family protein</fullName>
    </submittedName>
</protein>
<reference evidence="2 3" key="1">
    <citation type="submission" date="2024-06" db="EMBL/GenBank/DDBJ databases">
        <authorList>
            <person name="Kim D.-U."/>
        </authorList>
    </citation>
    <scope>NUCLEOTIDE SEQUENCE [LARGE SCALE GENOMIC DNA]</scope>
    <source>
        <strain evidence="2 3">KACC15460</strain>
    </source>
</reference>
<dbReference type="RefSeq" id="WP_354464503.1">
    <property type="nucleotide sequence ID" value="NZ_JBEWSZ010000008.1"/>
</dbReference>
<proteinExistence type="predicted"/>
<comment type="caution">
    <text evidence="2">The sequence shown here is derived from an EMBL/GenBank/DDBJ whole genome shotgun (WGS) entry which is preliminary data.</text>
</comment>
<dbReference type="Proteomes" id="UP001548832">
    <property type="component" value="Unassembled WGS sequence"/>
</dbReference>
<evidence type="ECO:0000313" key="2">
    <source>
        <dbReference type="EMBL" id="MET2832278.1"/>
    </source>
</evidence>
<dbReference type="Pfam" id="PF21798">
    <property type="entry name" value="DUF6878"/>
    <property type="match status" value="1"/>
</dbReference>
<sequence length="143" mass="15525">MDEALARYDANLAAYRVLSAKMRLPNRAALFEALAAARISLIIVTVDRDDDDGRIEQIALITDDRSTRLPHGPITLSIPQWGLPDPVPLELSIPHAIARMAYDCLEQANGTCEADLSSPDKLVFNVAARSIVLVPRHGGKANA</sequence>
<name>A0ABV2DQK2_9HYPH</name>
<gene>
    <name evidence="2" type="ORF">ABVQ20_35590</name>
</gene>